<protein>
    <submittedName>
        <fullName evidence="1">Uncharacterized protein</fullName>
    </submittedName>
</protein>
<organism evidence="1 2">
    <name type="scientific">Ilyodon furcidens</name>
    <name type="common">goldbreast splitfin</name>
    <dbReference type="NCBI Taxonomy" id="33524"/>
    <lineage>
        <taxon>Eukaryota</taxon>
        <taxon>Metazoa</taxon>
        <taxon>Chordata</taxon>
        <taxon>Craniata</taxon>
        <taxon>Vertebrata</taxon>
        <taxon>Euteleostomi</taxon>
        <taxon>Actinopterygii</taxon>
        <taxon>Neopterygii</taxon>
        <taxon>Teleostei</taxon>
        <taxon>Neoteleostei</taxon>
        <taxon>Acanthomorphata</taxon>
        <taxon>Ovalentaria</taxon>
        <taxon>Atherinomorphae</taxon>
        <taxon>Cyprinodontiformes</taxon>
        <taxon>Goodeidae</taxon>
        <taxon>Ilyodon</taxon>
    </lineage>
</organism>
<name>A0ABV0U1V4_9TELE</name>
<dbReference type="Proteomes" id="UP001482620">
    <property type="component" value="Unassembled WGS sequence"/>
</dbReference>
<accession>A0ABV0U1V4</accession>
<feature type="non-terminal residue" evidence="1">
    <location>
        <position position="109"/>
    </location>
</feature>
<proteinExistence type="predicted"/>
<evidence type="ECO:0000313" key="2">
    <source>
        <dbReference type="Proteomes" id="UP001482620"/>
    </source>
</evidence>
<keyword evidence="2" id="KW-1185">Reference proteome</keyword>
<gene>
    <name evidence="1" type="ORF">ILYODFUR_038486</name>
</gene>
<evidence type="ECO:0000313" key="1">
    <source>
        <dbReference type="EMBL" id="MEQ2238929.1"/>
    </source>
</evidence>
<reference evidence="1 2" key="1">
    <citation type="submission" date="2021-06" db="EMBL/GenBank/DDBJ databases">
        <authorList>
            <person name="Palmer J.M."/>
        </authorList>
    </citation>
    <scope>NUCLEOTIDE SEQUENCE [LARGE SCALE GENOMIC DNA]</scope>
    <source>
        <strain evidence="2">if_2019</strain>
        <tissue evidence="1">Muscle</tissue>
    </source>
</reference>
<dbReference type="EMBL" id="JAHRIQ010055933">
    <property type="protein sequence ID" value="MEQ2238929.1"/>
    <property type="molecule type" value="Genomic_DNA"/>
</dbReference>
<sequence>MLSCRRIWDQIKTCLQRTAAQNMKYADKKRRLAPTYSPGQEDDSIISPTTIRLRLPSHYRVHPIFHVFLKPYRGERETDSFQKLKRWINEDFHGMFIQDINNLSETKQL</sequence>
<comment type="caution">
    <text evidence="1">The sequence shown here is derived from an EMBL/GenBank/DDBJ whole genome shotgun (WGS) entry which is preliminary data.</text>
</comment>